<sequence>MAFRPEPAGVNAGNCCGTPQTTTSSTTNAGVTPNYAASIPWTGYCLGINNLASIEQTQTECNAPVQFCQWDDERDENKCSAVQSGNGPNPTRRGYQRWNQTCNAKNDANACGDVAWAICSWNGHQCTFSQQAYNSNPHEI</sequence>
<keyword evidence="2" id="KW-1185">Reference proteome</keyword>
<name>A0ABD2LXV3_9BILA</name>
<comment type="caution">
    <text evidence="1">The sequence shown here is derived from an EMBL/GenBank/DDBJ whole genome shotgun (WGS) entry which is preliminary data.</text>
</comment>
<proteinExistence type="predicted"/>
<dbReference type="EMBL" id="JBICBT010000225">
    <property type="protein sequence ID" value="KAL3120097.1"/>
    <property type="molecule type" value="Genomic_DNA"/>
</dbReference>
<dbReference type="AlphaFoldDB" id="A0ABD2LXV3"/>
<evidence type="ECO:0000313" key="1">
    <source>
        <dbReference type="EMBL" id="KAL3120097.1"/>
    </source>
</evidence>
<protein>
    <submittedName>
        <fullName evidence="1">Uncharacterized protein</fullName>
    </submittedName>
</protein>
<accession>A0ABD2LXV3</accession>
<evidence type="ECO:0000313" key="2">
    <source>
        <dbReference type="Proteomes" id="UP001620626"/>
    </source>
</evidence>
<organism evidence="1 2">
    <name type="scientific">Heterodera trifolii</name>
    <dbReference type="NCBI Taxonomy" id="157864"/>
    <lineage>
        <taxon>Eukaryota</taxon>
        <taxon>Metazoa</taxon>
        <taxon>Ecdysozoa</taxon>
        <taxon>Nematoda</taxon>
        <taxon>Chromadorea</taxon>
        <taxon>Rhabditida</taxon>
        <taxon>Tylenchina</taxon>
        <taxon>Tylenchomorpha</taxon>
        <taxon>Tylenchoidea</taxon>
        <taxon>Heteroderidae</taxon>
        <taxon>Heteroderinae</taxon>
        <taxon>Heterodera</taxon>
    </lineage>
</organism>
<reference evidence="1 2" key="1">
    <citation type="submission" date="2024-10" db="EMBL/GenBank/DDBJ databases">
        <authorList>
            <person name="Kim D."/>
        </authorList>
    </citation>
    <scope>NUCLEOTIDE SEQUENCE [LARGE SCALE GENOMIC DNA]</scope>
    <source>
        <strain evidence="1">BH-2024</strain>
    </source>
</reference>
<gene>
    <name evidence="1" type="ORF">niasHT_003349</name>
</gene>
<dbReference type="Proteomes" id="UP001620626">
    <property type="component" value="Unassembled WGS sequence"/>
</dbReference>